<accession>A0A0V1F670</accession>
<reference evidence="1 2" key="1">
    <citation type="submission" date="2015-01" db="EMBL/GenBank/DDBJ databases">
        <title>Evolution of Trichinella species and genotypes.</title>
        <authorList>
            <person name="Korhonen P.K."/>
            <person name="Edoardo P."/>
            <person name="Giuseppe L.R."/>
            <person name="Gasser R.B."/>
        </authorList>
    </citation>
    <scope>NUCLEOTIDE SEQUENCE [LARGE SCALE GENOMIC DNA]</scope>
    <source>
        <strain evidence="1">ISS470</strain>
    </source>
</reference>
<organism evidence="1 2">
    <name type="scientific">Trichinella pseudospiralis</name>
    <name type="common">Parasitic roundworm</name>
    <dbReference type="NCBI Taxonomy" id="6337"/>
    <lineage>
        <taxon>Eukaryota</taxon>
        <taxon>Metazoa</taxon>
        <taxon>Ecdysozoa</taxon>
        <taxon>Nematoda</taxon>
        <taxon>Enoplea</taxon>
        <taxon>Dorylaimia</taxon>
        <taxon>Trichinellida</taxon>
        <taxon>Trichinellidae</taxon>
        <taxon>Trichinella</taxon>
    </lineage>
</organism>
<name>A0A0V1F670_TRIPS</name>
<gene>
    <name evidence="1" type="ORF">T4D_15099</name>
</gene>
<sequence>MVLHLAASKGSPPWTCASLRVKTTSPLSKRREISRPFNLPCQTMRVLLPVPSSPGEGDPWFRCSGSLTAVFFCVAGGSLVESGPSQRTRSTPSRG</sequence>
<protein>
    <submittedName>
        <fullName evidence="1">Uncharacterized protein</fullName>
    </submittedName>
</protein>
<comment type="caution">
    <text evidence="1">The sequence shown here is derived from an EMBL/GenBank/DDBJ whole genome shotgun (WGS) entry which is preliminary data.</text>
</comment>
<dbReference type="OrthoDB" id="10372455at2759"/>
<evidence type="ECO:0000313" key="1">
    <source>
        <dbReference type="EMBL" id="KRY80707.1"/>
    </source>
</evidence>
<proteinExistence type="predicted"/>
<dbReference type="AlphaFoldDB" id="A0A0V1F670"/>
<dbReference type="Proteomes" id="UP000054995">
    <property type="component" value="Unassembled WGS sequence"/>
</dbReference>
<keyword evidence="2" id="KW-1185">Reference proteome</keyword>
<evidence type="ECO:0000313" key="2">
    <source>
        <dbReference type="Proteomes" id="UP000054995"/>
    </source>
</evidence>
<dbReference type="EMBL" id="JYDT01000356">
    <property type="protein sequence ID" value="KRY80707.1"/>
    <property type="molecule type" value="Genomic_DNA"/>
</dbReference>